<dbReference type="GeneID" id="89942464"/>
<dbReference type="AlphaFoldDB" id="A0AAN6TDP4"/>
<dbReference type="InterPro" id="IPR051477">
    <property type="entry name" value="Expansin_CellWall"/>
</dbReference>
<evidence type="ECO:0000256" key="1">
    <source>
        <dbReference type="ARBA" id="ARBA00022729"/>
    </source>
</evidence>
<feature type="chain" id="PRO_5042981240" description="RlpA-like protein double-psi beta-barrel domain-containing protein" evidence="2">
    <location>
        <begin position="19"/>
        <end position="123"/>
    </location>
</feature>
<evidence type="ECO:0008006" key="5">
    <source>
        <dbReference type="Google" id="ProtNLM"/>
    </source>
</evidence>
<dbReference type="RefSeq" id="XP_064670096.1">
    <property type="nucleotide sequence ID" value="XM_064818338.1"/>
</dbReference>
<reference evidence="3" key="1">
    <citation type="journal article" date="2023" name="Mol. Phylogenet. Evol.">
        <title>Genome-scale phylogeny and comparative genomics of the fungal order Sordariales.</title>
        <authorList>
            <person name="Hensen N."/>
            <person name="Bonometti L."/>
            <person name="Westerberg I."/>
            <person name="Brannstrom I.O."/>
            <person name="Guillou S."/>
            <person name="Cros-Aarteil S."/>
            <person name="Calhoun S."/>
            <person name="Haridas S."/>
            <person name="Kuo A."/>
            <person name="Mondo S."/>
            <person name="Pangilinan J."/>
            <person name="Riley R."/>
            <person name="LaButti K."/>
            <person name="Andreopoulos B."/>
            <person name="Lipzen A."/>
            <person name="Chen C."/>
            <person name="Yan M."/>
            <person name="Daum C."/>
            <person name="Ng V."/>
            <person name="Clum A."/>
            <person name="Steindorff A."/>
            <person name="Ohm R.A."/>
            <person name="Martin F."/>
            <person name="Silar P."/>
            <person name="Natvig D.O."/>
            <person name="Lalanne C."/>
            <person name="Gautier V."/>
            <person name="Ament-Velasquez S.L."/>
            <person name="Kruys A."/>
            <person name="Hutchinson M.I."/>
            <person name="Powell A.J."/>
            <person name="Barry K."/>
            <person name="Miller A.N."/>
            <person name="Grigoriev I.V."/>
            <person name="Debuchy R."/>
            <person name="Gladieux P."/>
            <person name="Hiltunen Thoren M."/>
            <person name="Johannesson H."/>
        </authorList>
    </citation>
    <scope>NUCLEOTIDE SEQUENCE</scope>
    <source>
        <strain evidence="3">CBS 508.74</strain>
    </source>
</reference>
<dbReference type="PANTHER" id="PTHR31836">
    <property type="match status" value="1"/>
</dbReference>
<keyword evidence="4" id="KW-1185">Reference proteome</keyword>
<sequence>MLANIISVALPIMATAKASPIGTMPDTKEVNSTTLETPDVKAAAGYSGRFTHYAPGLGACGQYHSGADWIVALSHIIFDPNTPNGNPNNNALCGRRLRAWYGGKQVDFTVVDRCEACGEHDMI</sequence>
<protein>
    <recommendedName>
        <fullName evidence="5">RlpA-like protein double-psi beta-barrel domain-containing protein</fullName>
    </recommendedName>
</protein>
<dbReference type="PANTHER" id="PTHR31836:SF27">
    <property type="entry name" value="RLPA-LIKE PROTEIN DOUBLE-PSI BETA-BARREL DOMAIN-CONTAINING PROTEIN"/>
    <property type="match status" value="1"/>
</dbReference>
<evidence type="ECO:0000256" key="2">
    <source>
        <dbReference type="SAM" id="SignalP"/>
    </source>
</evidence>
<dbReference type="InterPro" id="IPR036908">
    <property type="entry name" value="RlpA-like_sf"/>
</dbReference>
<reference evidence="3" key="2">
    <citation type="submission" date="2023-05" db="EMBL/GenBank/DDBJ databases">
        <authorList>
            <consortium name="Lawrence Berkeley National Laboratory"/>
            <person name="Steindorff A."/>
            <person name="Hensen N."/>
            <person name="Bonometti L."/>
            <person name="Westerberg I."/>
            <person name="Brannstrom I.O."/>
            <person name="Guillou S."/>
            <person name="Cros-Aarteil S."/>
            <person name="Calhoun S."/>
            <person name="Haridas S."/>
            <person name="Kuo A."/>
            <person name="Mondo S."/>
            <person name="Pangilinan J."/>
            <person name="Riley R."/>
            <person name="Labutti K."/>
            <person name="Andreopoulos B."/>
            <person name="Lipzen A."/>
            <person name="Chen C."/>
            <person name="Yanf M."/>
            <person name="Daum C."/>
            <person name="Ng V."/>
            <person name="Clum A."/>
            <person name="Ohm R."/>
            <person name="Martin F."/>
            <person name="Silar P."/>
            <person name="Natvig D."/>
            <person name="Lalanne C."/>
            <person name="Gautier V."/>
            <person name="Ament-Velasquez S.L."/>
            <person name="Kruys A."/>
            <person name="Hutchinson M.I."/>
            <person name="Powell A.J."/>
            <person name="Barry K."/>
            <person name="Miller A.N."/>
            <person name="Grigoriev I.V."/>
            <person name="Debuchy R."/>
            <person name="Gladieux P."/>
            <person name="Thoren M.H."/>
            <person name="Johannesson H."/>
        </authorList>
    </citation>
    <scope>NUCLEOTIDE SEQUENCE</scope>
    <source>
        <strain evidence="3">CBS 508.74</strain>
    </source>
</reference>
<comment type="caution">
    <text evidence="3">The sequence shown here is derived from an EMBL/GenBank/DDBJ whole genome shotgun (WGS) entry which is preliminary data.</text>
</comment>
<evidence type="ECO:0000313" key="4">
    <source>
        <dbReference type="Proteomes" id="UP001302812"/>
    </source>
</evidence>
<evidence type="ECO:0000313" key="3">
    <source>
        <dbReference type="EMBL" id="KAK4112526.1"/>
    </source>
</evidence>
<dbReference type="Gene3D" id="2.40.40.10">
    <property type="entry name" value="RlpA-like domain"/>
    <property type="match status" value="1"/>
</dbReference>
<dbReference type="EMBL" id="MU853342">
    <property type="protein sequence ID" value="KAK4112526.1"/>
    <property type="molecule type" value="Genomic_DNA"/>
</dbReference>
<feature type="signal peptide" evidence="2">
    <location>
        <begin position="1"/>
        <end position="18"/>
    </location>
</feature>
<organism evidence="3 4">
    <name type="scientific">Canariomyces notabilis</name>
    <dbReference type="NCBI Taxonomy" id="2074819"/>
    <lineage>
        <taxon>Eukaryota</taxon>
        <taxon>Fungi</taxon>
        <taxon>Dikarya</taxon>
        <taxon>Ascomycota</taxon>
        <taxon>Pezizomycotina</taxon>
        <taxon>Sordariomycetes</taxon>
        <taxon>Sordariomycetidae</taxon>
        <taxon>Sordariales</taxon>
        <taxon>Chaetomiaceae</taxon>
        <taxon>Canariomyces</taxon>
    </lineage>
</organism>
<name>A0AAN6TDP4_9PEZI</name>
<proteinExistence type="predicted"/>
<gene>
    <name evidence="3" type="ORF">N656DRAFT_805938</name>
</gene>
<dbReference type="CDD" id="cd22191">
    <property type="entry name" value="DPBB_RlpA_EXP_N-like"/>
    <property type="match status" value="1"/>
</dbReference>
<dbReference type="SUPFAM" id="SSF50685">
    <property type="entry name" value="Barwin-like endoglucanases"/>
    <property type="match status" value="1"/>
</dbReference>
<keyword evidence="1 2" id="KW-0732">Signal</keyword>
<dbReference type="Proteomes" id="UP001302812">
    <property type="component" value="Unassembled WGS sequence"/>
</dbReference>
<accession>A0AAN6TDP4</accession>